<keyword evidence="2" id="KW-1185">Reference proteome</keyword>
<dbReference type="OrthoDB" id="4378470at2"/>
<dbReference type="EMBL" id="MSIF01000002">
    <property type="protein sequence ID" value="OLF12782.1"/>
    <property type="molecule type" value="Genomic_DNA"/>
</dbReference>
<evidence type="ECO:0000313" key="2">
    <source>
        <dbReference type="Proteomes" id="UP000185696"/>
    </source>
</evidence>
<evidence type="ECO:0000313" key="1">
    <source>
        <dbReference type="EMBL" id="OLF12782.1"/>
    </source>
</evidence>
<protein>
    <submittedName>
        <fullName evidence="1">Uncharacterized protein</fullName>
    </submittedName>
</protein>
<accession>A0A7Z0WRT4</accession>
<proteinExistence type="predicted"/>
<comment type="caution">
    <text evidence="1">The sequence shown here is derived from an EMBL/GenBank/DDBJ whole genome shotgun (WGS) entry which is preliminary data.</text>
</comment>
<organism evidence="1 2">
    <name type="scientific">Actinophytocola xinjiangensis</name>
    <dbReference type="NCBI Taxonomy" id="485602"/>
    <lineage>
        <taxon>Bacteria</taxon>
        <taxon>Bacillati</taxon>
        <taxon>Actinomycetota</taxon>
        <taxon>Actinomycetes</taxon>
        <taxon>Pseudonocardiales</taxon>
        <taxon>Pseudonocardiaceae</taxon>
    </lineage>
</organism>
<dbReference type="RefSeq" id="WP_075131690.1">
    <property type="nucleotide sequence ID" value="NZ_MSIF01000002.1"/>
</dbReference>
<gene>
    <name evidence="1" type="ORF">BLA60_05795</name>
</gene>
<name>A0A7Z0WRT4_9PSEU</name>
<reference evidence="1 2" key="1">
    <citation type="submission" date="2016-12" db="EMBL/GenBank/DDBJ databases">
        <title>The draft genome sequence of Actinophytocola xinjiangensis.</title>
        <authorList>
            <person name="Wang W."/>
            <person name="Yuan L."/>
        </authorList>
    </citation>
    <scope>NUCLEOTIDE SEQUENCE [LARGE SCALE GENOMIC DNA]</scope>
    <source>
        <strain evidence="1 2">CGMCC 4.4663</strain>
    </source>
</reference>
<dbReference type="AlphaFoldDB" id="A0A7Z0WRT4"/>
<dbReference type="Proteomes" id="UP000185696">
    <property type="component" value="Unassembled WGS sequence"/>
</dbReference>
<sequence length="143" mass="14887">MGTVIIVVLVVVVLAVLAFVVALAARGKQRAAATLTPGAPPEWAGAHSPEAKLHRRLVAATRSLEALPLGDAAQIEVRVALDQQLRQLDEQLIAAAAIPPSAREPVVARIEPLVAAAEAAVATAAAGHVDLDLLRRNQREIDG</sequence>